<dbReference type="InterPro" id="IPR037171">
    <property type="entry name" value="NagB/RpiA_transferase-like"/>
</dbReference>
<dbReference type="GO" id="GO:0005975">
    <property type="term" value="P:carbohydrate metabolic process"/>
    <property type="evidence" value="ECO:0007669"/>
    <property type="project" value="InterPro"/>
</dbReference>
<dbReference type="CDD" id="cd01399">
    <property type="entry name" value="GlcN6P_deaminase"/>
    <property type="match status" value="1"/>
</dbReference>
<dbReference type="GO" id="GO:0004342">
    <property type="term" value="F:glucosamine-6-phosphate deaminase activity"/>
    <property type="evidence" value="ECO:0007669"/>
    <property type="project" value="UniProtKB-EC"/>
</dbReference>
<evidence type="ECO:0000259" key="2">
    <source>
        <dbReference type="Pfam" id="PF01182"/>
    </source>
</evidence>
<organism evidence="3">
    <name type="scientific">uncultured Thermomicrobiales bacterium</name>
    <dbReference type="NCBI Taxonomy" id="1645740"/>
    <lineage>
        <taxon>Bacteria</taxon>
        <taxon>Pseudomonadati</taxon>
        <taxon>Thermomicrobiota</taxon>
        <taxon>Thermomicrobia</taxon>
        <taxon>Thermomicrobiales</taxon>
        <taxon>environmental samples</taxon>
    </lineage>
</organism>
<dbReference type="InterPro" id="IPR004547">
    <property type="entry name" value="Glucosamine6P_isomerase"/>
</dbReference>
<dbReference type="Pfam" id="PF01182">
    <property type="entry name" value="Glucosamine_iso"/>
    <property type="match status" value="1"/>
</dbReference>
<dbReference type="Gene3D" id="3.40.50.1360">
    <property type="match status" value="1"/>
</dbReference>
<protein>
    <submittedName>
        <fullName evidence="3">Glucosamine-6-phosphate deaminase</fullName>
        <ecNumber evidence="3">3.5.99.6</ecNumber>
    </submittedName>
</protein>
<reference evidence="3" key="1">
    <citation type="submission" date="2020-02" db="EMBL/GenBank/DDBJ databases">
        <authorList>
            <person name="Meier V. D."/>
        </authorList>
    </citation>
    <scope>NUCLEOTIDE SEQUENCE</scope>
    <source>
        <strain evidence="3">AVDCRST_MAG73</strain>
    </source>
</reference>
<dbReference type="AlphaFoldDB" id="A0A6J4U604"/>
<dbReference type="EMBL" id="CADCWE010000125">
    <property type="protein sequence ID" value="CAA9541513.1"/>
    <property type="molecule type" value="Genomic_DNA"/>
</dbReference>
<accession>A0A6J4U604</accession>
<dbReference type="GO" id="GO:0019262">
    <property type="term" value="P:N-acetylneuraminate catabolic process"/>
    <property type="evidence" value="ECO:0007669"/>
    <property type="project" value="TreeGrafter"/>
</dbReference>
<keyword evidence="1 3" id="KW-0378">Hydrolase</keyword>
<dbReference type="PANTHER" id="PTHR11280:SF5">
    <property type="entry name" value="GLUCOSAMINE-6-PHOSPHATE ISOMERASE"/>
    <property type="match status" value="1"/>
</dbReference>
<dbReference type="GO" id="GO:0042802">
    <property type="term" value="F:identical protein binding"/>
    <property type="evidence" value="ECO:0007669"/>
    <property type="project" value="TreeGrafter"/>
</dbReference>
<evidence type="ECO:0000313" key="3">
    <source>
        <dbReference type="EMBL" id="CAA9541513.1"/>
    </source>
</evidence>
<dbReference type="GO" id="GO:0006043">
    <property type="term" value="P:glucosamine catabolic process"/>
    <property type="evidence" value="ECO:0007669"/>
    <property type="project" value="TreeGrafter"/>
</dbReference>
<dbReference type="SUPFAM" id="SSF100950">
    <property type="entry name" value="NagB/RpiA/CoA transferase-like"/>
    <property type="match status" value="1"/>
</dbReference>
<dbReference type="GO" id="GO:0005737">
    <property type="term" value="C:cytoplasm"/>
    <property type="evidence" value="ECO:0007669"/>
    <property type="project" value="TreeGrafter"/>
</dbReference>
<dbReference type="PANTHER" id="PTHR11280">
    <property type="entry name" value="GLUCOSAMINE-6-PHOSPHATE ISOMERASE"/>
    <property type="match status" value="1"/>
</dbReference>
<feature type="domain" description="Glucosamine/galactosamine-6-phosphate isomerase" evidence="2">
    <location>
        <begin position="10"/>
        <end position="225"/>
    </location>
</feature>
<proteinExistence type="predicted"/>
<dbReference type="InterPro" id="IPR006148">
    <property type="entry name" value="Glc/Gal-6P_isomerase"/>
</dbReference>
<sequence length="244" mass="25436">MDLLPAKTPAALAETAASRIADLIAARPDAAVVVATGNTPLATYRVLGERVGRGDLDASRLRVFQLDEYLGLGHGDDRSLYGWMARAFLHPLGIPERNAVRLPSGAVDPDAACRAYDAAVRDAGGFDLAILGLGPNGHLGFNEPPSDRAAPTRVVTLSPESVASNAAYWGGDPARVPRQALTAGMDLLLAARHTLLLVSGAPKRAILRRALDGPPTADVPASWLHLAPKVTVVADRAALTDGAP</sequence>
<dbReference type="GO" id="GO:0006046">
    <property type="term" value="P:N-acetylglucosamine catabolic process"/>
    <property type="evidence" value="ECO:0007669"/>
    <property type="project" value="TreeGrafter"/>
</dbReference>
<gene>
    <name evidence="3" type="ORF">AVDCRST_MAG73-1979</name>
</gene>
<name>A0A6J4U604_9BACT</name>
<evidence type="ECO:0000256" key="1">
    <source>
        <dbReference type="ARBA" id="ARBA00022801"/>
    </source>
</evidence>
<dbReference type="EC" id="3.5.99.6" evidence="3"/>